<dbReference type="Proteomes" id="UP001597389">
    <property type="component" value="Unassembled WGS sequence"/>
</dbReference>
<keyword evidence="5" id="KW-0678">Repressor</keyword>
<keyword evidence="14" id="KW-1185">Reference proteome</keyword>
<evidence type="ECO:0000256" key="1">
    <source>
        <dbReference type="ARBA" id="ARBA00004496"/>
    </source>
</evidence>
<evidence type="ECO:0000256" key="5">
    <source>
        <dbReference type="ARBA" id="ARBA00022491"/>
    </source>
</evidence>
<dbReference type="PRINTS" id="PR00039">
    <property type="entry name" value="HTHLYSR"/>
</dbReference>
<evidence type="ECO:0000256" key="10">
    <source>
        <dbReference type="ARBA" id="ARBA00023163"/>
    </source>
</evidence>
<dbReference type="InterPro" id="IPR005119">
    <property type="entry name" value="LysR_subst-bd"/>
</dbReference>
<dbReference type="InterPro" id="IPR037406">
    <property type="entry name" value="MetR_PBP2"/>
</dbReference>
<dbReference type="SUPFAM" id="SSF46785">
    <property type="entry name" value="Winged helix' DNA-binding domain"/>
    <property type="match status" value="1"/>
</dbReference>
<keyword evidence="8" id="KW-0238">DNA-binding</keyword>
<reference evidence="14" key="1">
    <citation type="journal article" date="2019" name="Int. J. Syst. Evol. Microbiol.">
        <title>The Global Catalogue of Microorganisms (GCM) 10K type strain sequencing project: providing services to taxonomists for standard genome sequencing and annotation.</title>
        <authorList>
            <consortium name="The Broad Institute Genomics Platform"/>
            <consortium name="The Broad Institute Genome Sequencing Center for Infectious Disease"/>
            <person name="Wu L."/>
            <person name="Ma J."/>
        </authorList>
    </citation>
    <scope>NUCLEOTIDE SEQUENCE [LARGE SCALE GENOMIC DNA]</scope>
    <source>
        <strain evidence="14">CCUG 57942</strain>
    </source>
</reference>
<keyword evidence="10" id="KW-0804">Transcription</keyword>
<feature type="domain" description="HTH lysR-type" evidence="12">
    <location>
        <begin position="1"/>
        <end position="61"/>
    </location>
</feature>
<dbReference type="InterPro" id="IPR036390">
    <property type="entry name" value="WH_DNA-bd_sf"/>
</dbReference>
<dbReference type="Gene3D" id="3.40.190.10">
    <property type="entry name" value="Periplasmic binding protein-like II"/>
    <property type="match status" value="1"/>
</dbReference>
<dbReference type="SUPFAM" id="SSF53850">
    <property type="entry name" value="Periplasmic binding protein-like II"/>
    <property type="match status" value="1"/>
</dbReference>
<evidence type="ECO:0000313" key="14">
    <source>
        <dbReference type="Proteomes" id="UP001597389"/>
    </source>
</evidence>
<dbReference type="Pfam" id="PF03466">
    <property type="entry name" value="LysR_substrate"/>
    <property type="match status" value="1"/>
</dbReference>
<dbReference type="InterPro" id="IPR036388">
    <property type="entry name" value="WH-like_DNA-bd_sf"/>
</dbReference>
<dbReference type="PROSITE" id="PS50931">
    <property type="entry name" value="HTH_LYSR"/>
    <property type="match status" value="1"/>
</dbReference>
<name>A0ABW4Z869_9BACT</name>
<evidence type="ECO:0000259" key="12">
    <source>
        <dbReference type="PROSITE" id="PS50931"/>
    </source>
</evidence>
<comment type="caution">
    <text evidence="13">The sequence shown here is derived from an EMBL/GenBank/DDBJ whole genome shotgun (WGS) entry which is preliminary data.</text>
</comment>
<organism evidence="13 14">
    <name type="scientific">Rubritalea tangerina</name>
    <dbReference type="NCBI Taxonomy" id="430798"/>
    <lineage>
        <taxon>Bacteria</taxon>
        <taxon>Pseudomonadati</taxon>
        <taxon>Verrucomicrobiota</taxon>
        <taxon>Verrucomicrobiia</taxon>
        <taxon>Verrucomicrobiales</taxon>
        <taxon>Rubritaleaceae</taxon>
        <taxon>Rubritalea</taxon>
    </lineage>
</organism>
<evidence type="ECO:0000256" key="2">
    <source>
        <dbReference type="ARBA" id="ARBA00009437"/>
    </source>
</evidence>
<keyword evidence="7" id="KW-0805">Transcription regulation</keyword>
<dbReference type="InterPro" id="IPR000847">
    <property type="entry name" value="LysR_HTH_N"/>
</dbReference>
<evidence type="ECO:0000313" key="13">
    <source>
        <dbReference type="EMBL" id="MFD2158027.1"/>
    </source>
</evidence>
<evidence type="ECO:0000256" key="3">
    <source>
        <dbReference type="ARBA" id="ARBA00019365"/>
    </source>
</evidence>
<evidence type="ECO:0000256" key="7">
    <source>
        <dbReference type="ARBA" id="ARBA00023015"/>
    </source>
</evidence>
<dbReference type="CDD" id="cd08441">
    <property type="entry name" value="PBP2_MetR"/>
    <property type="match status" value="1"/>
</dbReference>
<evidence type="ECO:0000256" key="9">
    <source>
        <dbReference type="ARBA" id="ARBA00023159"/>
    </source>
</evidence>
<dbReference type="PANTHER" id="PTHR30126:SF25">
    <property type="entry name" value="HTH-TYPE TRANSCRIPTIONAL REGULATOR METR"/>
    <property type="match status" value="1"/>
</dbReference>
<evidence type="ECO:0000256" key="8">
    <source>
        <dbReference type="ARBA" id="ARBA00023125"/>
    </source>
</evidence>
<keyword evidence="4" id="KW-0963">Cytoplasm</keyword>
<keyword evidence="9" id="KW-0010">Activator</keyword>
<dbReference type="RefSeq" id="WP_377088774.1">
    <property type="nucleotide sequence ID" value="NZ_JBHSJL010000014.1"/>
</dbReference>
<accession>A0ABW4Z869</accession>
<comment type="similarity">
    <text evidence="2">Belongs to the LysR transcriptional regulatory family.</text>
</comment>
<evidence type="ECO:0000256" key="11">
    <source>
        <dbReference type="ARBA" id="ARBA00023167"/>
    </source>
</evidence>
<sequence length="297" mass="34027">MTYLERIHLEIILAVEKEGSMTAAAESLHLTQSALSHSMSKLEDQLGVKLWQRKGRQLIPTQAGQHLLSTARRLLPQFIRTEGQLIQFSRGERGILKIGMECHPCYQWLQKITKTYLQDWPSVDLDVIQKFQFAGIEALLAHEIDIIVTPDPVKRPELTFIPVFGYEQVLVVSGEHPFKDRSFVKPEDLSDETLFTYPVCSDRLDIFTNFLTPVGRTVKYQKMIETTEIMIQMVACGRGVTALPRWLVNEYAERYDIHPLKLGKKGVHKHIHLGIREEDAKVDYIQAFLESAQTPTD</sequence>
<dbReference type="Pfam" id="PF00126">
    <property type="entry name" value="HTH_1"/>
    <property type="match status" value="1"/>
</dbReference>
<evidence type="ECO:0000256" key="6">
    <source>
        <dbReference type="ARBA" id="ARBA00022605"/>
    </source>
</evidence>
<keyword evidence="11" id="KW-0486">Methionine biosynthesis</keyword>
<dbReference type="Gene3D" id="1.10.10.10">
    <property type="entry name" value="Winged helix-like DNA-binding domain superfamily/Winged helix DNA-binding domain"/>
    <property type="match status" value="1"/>
</dbReference>
<keyword evidence="6" id="KW-0028">Amino-acid biosynthesis</keyword>
<gene>
    <name evidence="13" type="ORF">ACFSW8_03845</name>
</gene>
<evidence type="ECO:0000256" key="4">
    <source>
        <dbReference type="ARBA" id="ARBA00022490"/>
    </source>
</evidence>
<dbReference type="EMBL" id="JBHUJB010000020">
    <property type="protein sequence ID" value="MFD2158027.1"/>
    <property type="molecule type" value="Genomic_DNA"/>
</dbReference>
<dbReference type="PANTHER" id="PTHR30126">
    <property type="entry name" value="HTH-TYPE TRANSCRIPTIONAL REGULATOR"/>
    <property type="match status" value="1"/>
</dbReference>
<proteinExistence type="inferred from homology"/>
<protein>
    <recommendedName>
        <fullName evidence="3">HTH-type transcriptional regulator MetR</fullName>
    </recommendedName>
</protein>
<comment type="subcellular location">
    <subcellularLocation>
        <location evidence="1">Cytoplasm</location>
    </subcellularLocation>
</comment>